<keyword evidence="8" id="KW-1185">Reference proteome</keyword>
<keyword evidence="3 4" id="KW-0472">Membrane</keyword>
<dbReference type="InterPro" id="IPR036179">
    <property type="entry name" value="Ig-like_dom_sf"/>
</dbReference>
<evidence type="ECO:0000256" key="2">
    <source>
        <dbReference type="ARBA" id="ARBA00022692"/>
    </source>
</evidence>
<dbReference type="PANTHER" id="PTHR11860:SF118">
    <property type="entry name" value="CMRF35-LIKE MOLECULE 3-RELATED"/>
    <property type="match status" value="1"/>
</dbReference>
<dbReference type="Pfam" id="PF07686">
    <property type="entry name" value="V-set"/>
    <property type="match status" value="1"/>
</dbReference>
<reference evidence="7 8" key="1">
    <citation type="submission" date="2019-07" db="EMBL/GenBank/DDBJ databases">
        <title>Chromosome genome assembly for large yellow croaker.</title>
        <authorList>
            <person name="Xiao S."/>
        </authorList>
    </citation>
    <scope>NUCLEOTIDE SEQUENCE [LARGE SCALE GENOMIC DNA]</scope>
    <source>
        <strain evidence="7">JMULYC20181020</strain>
        <tissue evidence="7">Muscle</tissue>
    </source>
</reference>
<dbReference type="GO" id="GO:0005886">
    <property type="term" value="C:plasma membrane"/>
    <property type="evidence" value="ECO:0007669"/>
    <property type="project" value="TreeGrafter"/>
</dbReference>
<feature type="chain" id="PRO_5026143148" description="Immunoglobulin domain-containing protein" evidence="5">
    <location>
        <begin position="22"/>
        <end position="264"/>
    </location>
</feature>
<evidence type="ECO:0000256" key="3">
    <source>
        <dbReference type="ARBA" id="ARBA00023136"/>
    </source>
</evidence>
<dbReference type="EMBL" id="REGW02000021">
    <property type="protein sequence ID" value="KAE8280697.1"/>
    <property type="molecule type" value="Genomic_DNA"/>
</dbReference>
<feature type="domain" description="Immunoglobulin" evidence="6">
    <location>
        <begin position="26"/>
        <end position="126"/>
    </location>
</feature>
<dbReference type="PANTHER" id="PTHR11860">
    <property type="entry name" value="POLYMERIC-IMMUNOGLOBULIN RECEPTOR"/>
    <property type="match status" value="1"/>
</dbReference>
<evidence type="ECO:0000256" key="1">
    <source>
        <dbReference type="ARBA" id="ARBA00004370"/>
    </source>
</evidence>
<evidence type="ECO:0000313" key="8">
    <source>
        <dbReference type="Proteomes" id="UP000424527"/>
    </source>
</evidence>
<dbReference type="InterPro" id="IPR050671">
    <property type="entry name" value="CD300_family_receptors"/>
</dbReference>
<dbReference type="Proteomes" id="UP000424527">
    <property type="component" value="Unassembled WGS sequence"/>
</dbReference>
<keyword evidence="2 4" id="KW-0812">Transmembrane</keyword>
<evidence type="ECO:0000256" key="5">
    <source>
        <dbReference type="SAM" id="SignalP"/>
    </source>
</evidence>
<dbReference type="SUPFAM" id="SSF48726">
    <property type="entry name" value="Immunoglobulin"/>
    <property type="match status" value="1"/>
</dbReference>
<dbReference type="InterPro" id="IPR003599">
    <property type="entry name" value="Ig_sub"/>
</dbReference>
<feature type="transmembrane region" description="Helical" evidence="4">
    <location>
        <begin position="180"/>
        <end position="203"/>
    </location>
</feature>
<keyword evidence="5" id="KW-0732">Signal</keyword>
<feature type="signal peptide" evidence="5">
    <location>
        <begin position="1"/>
        <end position="21"/>
    </location>
</feature>
<evidence type="ECO:0000313" key="7">
    <source>
        <dbReference type="EMBL" id="KAE8280697.1"/>
    </source>
</evidence>
<dbReference type="InterPro" id="IPR013106">
    <property type="entry name" value="Ig_V-set"/>
</dbReference>
<dbReference type="AlphaFoldDB" id="A0A6G0HNP8"/>
<dbReference type="GO" id="GO:0004888">
    <property type="term" value="F:transmembrane signaling receptor activity"/>
    <property type="evidence" value="ECO:0007669"/>
    <property type="project" value="TreeGrafter"/>
</dbReference>
<evidence type="ECO:0000259" key="6">
    <source>
        <dbReference type="SMART" id="SM00409"/>
    </source>
</evidence>
<keyword evidence="4" id="KW-1133">Transmembrane helix</keyword>
<gene>
    <name evidence="7" type="ORF">D5F01_LYC21260</name>
</gene>
<proteinExistence type="predicted"/>
<name>A0A6G0HNP8_LARCR</name>
<comment type="caution">
    <text evidence="7">The sequence shown here is derived from an EMBL/GenBank/DDBJ whole genome shotgun (WGS) entry which is preliminary data.</text>
</comment>
<sequence>MTFSYIPQLICLLTGLIEIHSEIMTVSEVSVQAGRSISIPCLYDPRYTNHVKYLCKGRTWNFCKLVVTTDQESSGKYSISDDKYRRIFTVTINDLTSGDTDLWWCVVEIGGLDIIDESAYFHLSVTETTTTTAETLPTTPQHSSLLTSAETHTAQPTNPTINGTGGDSLQAEHKISTRTMILITSLTLSLIVLLLVPAAFFGWRMMRRRHATPEGAHIPADSQTGSDPGVHYATVVHNQHIAGQNKIEPAEGSVIYSTLQIKMQ</sequence>
<protein>
    <recommendedName>
        <fullName evidence="6">Immunoglobulin domain-containing protein</fullName>
    </recommendedName>
</protein>
<accession>A0A6G0HNP8</accession>
<dbReference type="SMART" id="SM00409">
    <property type="entry name" value="IG"/>
    <property type="match status" value="1"/>
</dbReference>
<evidence type="ECO:0000256" key="4">
    <source>
        <dbReference type="SAM" id="Phobius"/>
    </source>
</evidence>
<dbReference type="InterPro" id="IPR013783">
    <property type="entry name" value="Ig-like_fold"/>
</dbReference>
<comment type="subcellular location">
    <subcellularLocation>
        <location evidence="1">Membrane</location>
    </subcellularLocation>
</comment>
<dbReference type="CDD" id="cd05716">
    <property type="entry name" value="IgV_pIgR_like"/>
    <property type="match status" value="1"/>
</dbReference>
<organism evidence="7 8">
    <name type="scientific">Larimichthys crocea</name>
    <name type="common">Large yellow croaker</name>
    <name type="synonym">Pseudosciaena crocea</name>
    <dbReference type="NCBI Taxonomy" id="215358"/>
    <lineage>
        <taxon>Eukaryota</taxon>
        <taxon>Metazoa</taxon>
        <taxon>Chordata</taxon>
        <taxon>Craniata</taxon>
        <taxon>Vertebrata</taxon>
        <taxon>Euteleostomi</taxon>
        <taxon>Actinopterygii</taxon>
        <taxon>Neopterygii</taxon>
        <taxon>Teleostei</taxon>
        <taxon>Neoteleostei</taxon>
        <taxon>Acanthomorphata</taxon>
        <taxon>Eupercaria</taxon>
        <taxon>Sciaenidae</taxon>
        <taxon>Larimichthys</taxon>
    </lineage>
</organism>
<dbReference type="Gene3D" id="2.60.40.10">
    <property type="entry name" value="Immunoglobulins"/>
    <property type="match status" value="1"/>
</dbReference>